<comment type="caution">
    <text evidence="4">The sequence shown here is derived from an EMBL/GenBank/DDBJ whole genome shotgun (WGS) entry which is preliminary data.</text>
</comment>
<organism evidence="4 5">
    <name type="scientific">Mycena pura</name>
    <dbReference type="NCBI Taxonomy" id="153505"/>
    <lineage>
        <taxon>Eukaryota</taxon>
        <taxon>Fungi</taxon>
        <taxon>Dikarya</taxon>
        <taxon>Basidiomycota</taxon>
        <taxon>Agaricomycotina</taxon>
        <taxon>Agaricomycetes</taxon>
        <taxon>Agaricomycetidae</taxon>
        <taxon>Agaricales</taxon>
        <taxon>Marasmiineae</taxon>
        <taxon>Mycenaceae</taxon>
        <taxon>Mycena</taxon>
    </lineage>
</organism>
<accession>A0AAD6YEA1</accession>
<keyword evidence="2" id="KW-1133">Transmembrane helix</keyword>
<protein>
    <recommendedName>
        <fullName evidence="3">DUF6533 domain-containing protein</fullName>
    </recommendedName>
</protein>
<dbReference type="InterPro" id="IPR045340">
    <property type="entry name" value="DUF6533"/>
</dbReference>
<name>A0AAD6YEA1_9AGAR</name>
<evidence type="ECO:0000313" key="5">
    <source>
        <dbReference type="Proteomes" id="UP001219525"/>
    </source>
</evidence>
<keyword evidence="2" id="KW-0472">Membrane</keyword>
<dbReference type="Proteomes" id="UP001219525">
    <property type="component" value="Unassembled WGS sequence"/>
</dbReference>
<dbReference type="AlphaFoldDB" id="A0AAD6YEA1"/>
<feature type="compositionally biased region" description="Polar residues" evidence="1">
    <location>
        <begin position="287"/>
        <end position="298"/>
    </location>
</feature>
<feature type="transmembrane region" description="Helical" evidence="2">
    <location>
        <begin position="82"/>
        <end position="105"/>
    </location>
</feature>
<reference evidence="4" key="1">
    <citation type="submission" date="2023-03" db="EMBL/GenBank/DDBJ databases">
        <title>Massive genome expansion in bonnet fungi (Mycena s.s.) driven by repeated elements and novel gene families across ecological guilds.</title>
        <authorList>
            <consortium name="Lawrence Berkeley National Laboratory"/>
            <person name="Harder C.B."/>
            <person name="Miyauchi S."/>
            <person name="Viragh M."/>
            <person name="Kuo A."/>
            <person name="Thoen E."/>
            <person name="Andreopoulos B."/>
            <person name="Lu D."/>
            <person name="Skrede I."/>
            <person name="Drula E."/>
            <person name="Henrissat B."/>
            <person name="Morin E."/>
            <person name="Kohler A."/>
            <person name="Barry K."/>
            <person name="LaButti K."/>
            <person name="Morin E."/>
            <person name="Salamov A."/>
            <person name="Lipzen A."/>
            <person name="Mereny Z."/>
            <person name="Hegedus B."/>
            <person name="Baldrian P."/>
            <person name="Stursova M."/>
            <person name="Weitz H."/>
            <person name="Taylor A."/>
            <person name="Grigoriev I.V."/>
            <person name="Nagy L.G."/>
            <person name="Martin F."/>
            <person name="Kauserud H."/>
        </authorList>
    </citation>
    <scope>NUCLEOTIDE SEQUENCE</scope>
    <source>
        <strain evidence="4">9144</strain>
    </source>
</reference>
<feature type="transmembrane region" description="Helical" evidence="2">
    <location>
        <begin position="173"/>
        <end position="194"/>
    </location>
</feature>
<feature type="transmembrane region" description="Helical" evidence="2">
    <location>
        <begin position="215"/>
        <end position="233"/>
    </location>
</feature>
<sequence length="344" mass="38498">MSTSTQAAAYLRVSAYAIGFFDYLQTLPAEYRFYARQKGFLRISPACILFIVVRYLGLVTIIIGNTGFFYHGFNEASCRRYFWLTPIFKLLLYLTSQTILALRTYAVSRKSPIVRRVLVVLYIFAAVPEFISSFWKRVPSQNNVCLPSIFHFPMFTEHRCTSGNPPGVHLASLYYVGGLVFDVVTMLISSAYLWKFSNKSRTSMSQLAKMMLQDGIMYFVALSTMNVVNLVFYNHGNTAVQSSASTLGFAVTMIFSSRFILNLSEHMRDGVSGDHSSSRTPVHHSSNHPGFRNANQLGSGPEPHGDLVVKVVTNVITMSDMGRDDDSESRTKSGNGQWEDGNIA</sequence>
<keyword evidence="2" id="KW-0812">Transmembrane</keyword>
<keyword evidence="5" id="KW-1185">Reference proteome</keyword>
<feature type="transmembrane region" description="Helical" evidence="2">
    <location>
        <begin position="239"/>
        <end position="261"/>
    </location>
</feature>
<proteinExistence type="predicted"/>
<feature type="region of interest" description="Disordered" evidence="1">
    <location>
        <begin position="319"/>
        <end position="344"/>
    </location>
</feature>
<evidence type="ECO:0000256" key="2">
    <source>
        <dbReference type="SAM" id="Phobius"/>
    </source>
</evidence>
<evidence type="ECO:0000256" key="1">
    <source>
        <dbReference type="SAM" id="MobiDB-lite"/>
    </source>
</evidence>
<feature type="transmembrane region" description="Helical" evidence="2">
    <location>
        <begin position="117"/>
        <end position="135"/>
    </location>
</feature>
<feature type="compositionally biased region" description="Basic and acidic residues" evidence="1">
    <location>
        <begin position="321"/>
        <end position="331"/>
    </location>
</feature>
<feature type="domain" description="DUF6533" evidence="3">
    <location>
        <begin position="10"/>
        <end position="59"/>
    </location>
</feature>
<evidence type="ECO:0000259" key="3">
    <source>
        <dbReference type="Pfam" id="PF20151"/>
    </source>
</evidence>
<dbReference type="EMBL" id="JARJCW010000015">
    <property type="protein sequence ID" value="KAJ7216521.1"/>
    <property type="molecule type" value="Genomic_DNA"/>
</dbReference>
<feature type="transmembrane region" description="Helical" evidence="2">
    <location>
        <begin position="46"/>
        <end position="70"/>
    </location>
</feature>
<gene>
    <name evidence="4" type="ORF">GGX14DRAFT_696314</name>
</gene>
<dbReference type="Pfam" id="PF20151">
    <property type="entry name" value="DUF6533"/>
    <property type="match status" value="1"/>
</dbReference>
<feature type="region of interest" description="Disordered" evidence="1">
    <location>
        <begin position="270"/>
        <end position="304"/>
    </location>
</feature>
<evidence type="ECO:0000313" key="4">
    <source>
        <dbReference type="EMBL" id="KAJ7216521.1"/>
    </source>
</evidence>